<evidence type="ECO:0000313" key="2">
    <source>
        <dbReference type="Proteomes" id="UP000078541"/>
    </source>
</evidence>
<keyword evidence="2" id="KW-1185">Reference proteome</keyword>
<name>A0A195F5R8_9HYME</name>
<dbReference type="AlphaFoldDB" id="A0A195F5R8"/>
<protein>
    <submittedName>
        <fullName evidence="1">Uncharacterized protein</fullName>
    </submittedName>
</protein>
<organism evidence="1 2">
    <name type="scientific">Trachymyrmex septentrionalis</name>
    <dbReference type="NCBI Taxonomy" id="34720"/>
    <lineage>
        <taxon>Eukaryota</taxon>
        <taxon>Metazoa</taxon>
        <taxon>Ecdysozoa</taxon>
        <taxon>Arthropoda</taxon>
        <taxon>Hexapoda</taxon>
        <taxon>Insecta</taxon>
        <taxon>Pterygota</taxon>
        <taxon>Neoptera</taxon>
        <taxon>Endopterygota</taxon>
        <taxon>Hymenoptera</taxon>
        <taxon>Apocrita</taxon>
        <taxon>Aculeata</taxon>
        <taxon>Formicoidea</taxon>
        <taxon>Formicidae</taxon>
        <taxon>Myrmicinae</taxon>
        <taxon>Trachymyrmex</taxon>
    </lineage>
</organism>
<evidence type="ECO:0000313" key="1">
    <source>
        <dbReference type="EMBL" id="KYN35721.1"/>
    </source>
</evidence>
<proteinExistence type="predicted"/>
<dbReference type="Proteomes" id="UP000078541">
    <property type="component" value="Unassembled WGS sequence"/>
</dbReference>
<reference evidence="1 2" key="1">
    <citation type="submission" date="2016-03" db="EMBL/GenBank/DDBJ databases">
        <title>Trachymyrmex septentrionalis WGS genome.</title>
        <authorList>
            <person name="Nygaard S."/>
            <person name="Hu H."/>
            <person name="Boomsma J."/>
            <person name="Zhang G."/>
        </authorList>
    </citation>
    <scope>NUCLEOTIDE SEQUENCE [LARGE SCALE GENOMIC DNA]</scope>
    <source>
        <strain evidence="1">Tsep2-gDNA-1</strain>
        <tissue evidence="1">Whole body</tissue>
    </source>
</reference>
<sequence length="200" mass="23231">MNSNNTDDSLVTPKKKEFLLDKNSHLLRLPEFSSWLAPCDEDKYKAKCKMCNKVLVAGRSELKKHADTLGKMNSFQSHLIKDNPNIFVLGYICHSAYLIASPAADKLLKNVESLMHSLYSYFNSETRWLALRILNRILEQWNCFAEQSIKRLPKINATNYPLIEELFKKYNSSYYYREEVEIPSTSQQDNDIVLDSDDNH</sequence>
<dbReference type="EMBL" id="KQ981798">
    <property type="protein sequence ID" value="KYN35721.1"/>
    <property type="molecule type" value="Genomic_DNA"/>
</dbReference>
<accession>A0A195F5R8</accession>
<gene>
    <name evidence="1" type="ORF">ALC56_09921</name>
</gene>